<dbReference type="EMBL" id="OIVN01006364">
    <property type="protein sequence ID" value="SPD31508.1"/>
    <property type="molecule type" value="Genomic_DNA"/>
</dbReference>
<sequence length="81" mass="8672">MVAFSTSPALVSSFPSFPFSADVAVDVFVKVSTATIGQYEEPAFFGDYEAWRSVFLLGKVLPLFTSSSAPKKKGEEKGGIT</sequence>
<gene>
    <name evidence="1" type="ORF">FSB_LOCUS59390</name>
</gene>
<accession>A0A2N9J3X3</accession>
<proteinExistence type="predicted"/>
<name>A0A2N9J3X3_FAGSY</name>
<protein>
    <submittedName>
        <fullName evidence="1">Uncharacterized protein</fullName>
    </submittedName>
</protein>
<organism evidence="1">
    <name type="scientific">Fagus sylvatica</name>
    <name type="common">Beechnut</name>
    <dbReference type="NCBI Taxonomy" id="28930"/>
    <lineage>
        <taxon>Eukaryota</taxon>
        <taxon>Viridiplantae</taxon>
        <taxon>Streptophyta</taxon>
        <taxon>Embryophyta</taxon>
        <taxon>Tracheophyta</taxon>
        <taxon>Spermatophyta</taxon>
        <taxon>Magnoliopsida</taxon>
        <taxon>eudicotyledons</taxon>
        <taxon>Gunneridae</taxon>
        <taxon>Pentapetalae</taxon>
        <taxon>rosids</taxon>
        <taxon>fabids</taxon>
        <taxon>Fagales</taxon>
        <taxon>Fagaceae</taxon>
        <taxon>Fagus</taxon>
    </lineage>
</organism>
<reference evidence="1" key="1">
    <citation type="submission" date="2018-02" db="EMBL/GenBank/DDBJ databases">
        <authorList>
            <person name="Cohen D.B."/>
            <person name="Kent A.D."/>
        </authorList>
    </citation>
    <scope>NUCLEOTIDE SEQUENCE</scope>
</reference>
<evidence type="ECO:0000313" key="1">
    <source>
        <dbReference type="EMBL" id="SPD31508.1"/>
    </source>
</evidence>
<dbReference type="AlphaFoldDB" id="A0A2N9J3X3"/>